<dbReference type="AlphaFoldDB" id="A0A2V3DWY9"/>
<dbReference type="InterPro" id="IPR025443">
    <property type="entry name" value="DUF4307"/>
</dbReference>
<dbReference type="Proteomes" id="UP000246303">
    <property type="component" value="Unassembled WGS sequence"/>
</dbReference>
<keyword evidence="1" id="KW-0472">Membrane</keyword>
<dbReference type="OrthoDB" id="4793644at2"/>
<evidence type="ECO:0000256" key="1">
    <source>
        <dbReference type="SAM" id="Phobius"/>
    </source>
</evidence>
<comment type="caution">
    <text evidence="2">The sequence shown here is derived from an EMBL/GenBank/DDBJ whole genome shotgun (WGS) entry which is preliminary data.</text>
</comment>
<protein>
    <submittedName>
        <fullName evidence="2">DUF4307 domain-containing protein</fullName>
    </submittedName>
</protein>
<feature type="transmembrane region" description="Helical" evidence="1">
    <location>
        <begin position="46"/>
        <end position="64"/>
    </location>
</feature>
<dbReference type="Pfam" id="PF14155">
    <property type="entry name" value="DUF4307"/>
    <property type="match status" value="1"/>
</dbReference>
<evidence type="ECO:0000313" key="2">
    <source>
        <dbReference type="EMBL" id="PXA69375.1"/>
    </source>
</evidence>
<keyword evidence="1" id="KW-1133">Transmembrane helix</keyword>
<sequence length="159" mass="16924">MGRPAAAIAEQTQVDAVTNSDSSAATSLANRYGTPKRKVSKKTQKIIIVVAAVLALTWILWVTIGGNAGISNKDLSYHVVDSTLTTVDFAVSKDRDATAQCAIKAMDDTYAVVGWKVLTIGPNSKDTGSENGRTTIVRAQLRTDTLAVTGLVENCWIVK</sequence>
<organism evidence="2 3">
    <name type="scientific">Arthrobacter psychrochitiniphilus</name>
    <dbReference type="NCBI Taxonomy" id="291045"/>
    <lineage>
        <taxon>Bacteria</taxon>
        <taxon>Bacillati</taxon>
        <taxon>Actinomycetota</taxon>
        <taxon>Actinomycetes</taxon>
        <taxon>Micrococcales</taxon>
        <taxon>Micrococcaceae</taxon>
        <taxon>Arthrobacter</taxon>
    </lineage>
</organism>
<reference evidence="2 3" key="1">
    <citation type="submission" date="2018-05" db="EMBL/GenBank/DDBJ databases">
        <title>Genetic diversity of glacier-inhabiting Cryobacterium bacteria in China and description of Cryobacterium mengkeensis sp. nov. and Arthrobacter glacialis sp. nov.</title>
        <authorList>
            <person name="Liu Q."/>
            <person name="Xin Y.-H."/>
        </authorList>
    </citation>
    <scope>NUCLEOTIDE SEQUENCE [LARGE SCALE GENOMIC DNA]</scope>
    <source>
        <strain evidence="2 3">GP3</strain>
    </source>
</reference>
<dbReference type="EMBL" id="QHLZ01000001">
    <property type="protein sequence ID" value="PXA69375.1"/>
    <property type="molecule type" value="Genomic_DNA"/>
</dbReference>
<evidence type="ECO:0000313" key="3">
    <source>
        <dbReference type="Proteomes" id="UP000246303"/>
    </source>
</evidence>
<accession>A0A2V3DWY9</accession>
<keyword evidence="1" id="KW-0812">Transmembrane</keyword>
<name>A0A2V3DWY9_9MICC</name>
<proteinExistence type="predicted"/>
<gene>
    <name evidence="2" type="ORF">CVS29_02125</name>
</gene>
<keyword evidence="3" id="KW-1185">Reference proteome</keyword>